<evidence type="ECO:0000256" key="1">
    <source>
        <dbReference type="ARBA" id="ARBA00022491"/>
    </source>
</evidence>
<keyword evidence="3" id="KW-0238">DNA-binding</keyword>
<feature type="domain" description="HTH araC/xylS-type" evidence="7">
    <location>
        <begin position="173"/>
        <end position="270"/>
    </location>
</feature>
<name>A0A401VV64_STREY</name>
<dbReference type="FunFam" id="1.10.10.60:FF:000132">
    <property type="entry name" value="AraC family transcriptional regulator"/>
    <property type="match status" value="1"/>
</dbReference>
<dbReference type="SUPFAM" id="SSF46689">
    <property type="entry name" value="Homeodomain-like"/>
    <property type="match status" value="2"/>
</dbReference>
<dbReference type="InterPro" id="IPR009057">
    <property type="entry name" value="Homeodomain-like_sf"/>
</dbReference>
<dbReference type="AlphaFoldDB" id="A0A401VV64"/>
<organism evidence="8 9">
    <name type="scientific">Streptomyces paromomycinus</name>
    <name type="common">Streptomyces rimosus subsp. paromomycinus</name>
    <dbReference type="NCBI Taxonomy" id="92743"/>
    <lineage>
        <taxon>Bacteria</taxon>
        <taxon>Bacillati</taxon>
        <taxon>Actinomycetota</taxon>
        <taxon>Actinomycetes</taxon>
        <taxon>Kitasatosporales</taxon>
        <taxon>Streptomycetaceae</taxon>
        <taxon>Streptomyces</taxon>
    </lineage>
</organism>
<protein>
    <recommendedName>
        <fullName evidence="5">HTH-type transcriptional regulator RipA</fullName>
    </recommendedName>
    <alternativeName>
        <fullName evidence="6">Repressor of iron proteins A</fullName>
    </alternativeName>
</protein>
<dbReference type="SMART" id="SM00342">
    <property type="entry name" value="HTH_ARAC"/>
    <property type="match status" value="1"/>
</dbReference>
<dbReference type="Gene3D" id="2.60.120.10">
    <property type="entry name" value="Jelly Rolls"/>
    <property type="match status" value="1"/>
</dbReference>
<dbReference type="InterPro" id="IPR011051">
    <property type="entry name" value="RmlC_Cupin_sf"/>
</dbReference>
<accession>A0A401VV64</accession>
<evidence type="ECO:0000256" key="4">
    <source>
        <dbReference type="ARBA" id="ARBA00023163"/>
    </source>
</evidence>
<comment type="caution">
    <text evidence="8">The sequence shown here is derived from an EMBL/GenBank/DDBJ whole genome shotgun (WGS) entry which is preliminary data.</text>
</comment>
<dbReference type="InterPro" id="IPR018060">
    <property type="entry name" value="HTH_AraC"/>
</dbReference>
<dbReference type="RefSeq" id="WP_170252007.1">
    <property type="nucleotide sequence ID" value="NZ_BHZD01000001.1"/>
</dbReference>
<dbReference type="Proteomes" id="UP000286746">
    <property type="component" value="Unassembled WGS sequence"/>
</dbReference>
<keyword evidence="2" id="KW-0805">Transcription regulation</keyword>
<dbReference type="Pfam" id="PF02311">
    <property type="entry name" value="AraC_binding"/>
    <property type="match status" value="1"/>
</dbReference>
<proteinExistence type="predicted"/>
<dbReference type="InterPro" id="IPR003313">
    <property type="entry name" value="AraC-bd"/>
</dbReference>
<evidence type="ECO:0000259" key="7">
    <source>
        <dbReference type="PROSITE" id="PS01124"/>
    </source>
</evidence>
<dbReference type="GO" id="GO:0003700">
    <property type="term" value="F:DNA-binding transcription factor activity"/>
    <property type="evidence" value="ECO:0007669"/>
    <property type="project" value="InterPro"/>
</dbReference>
<keyword evidence="1" id="KW-0678">Repressor</keyword>
<keyword evidence="4" id="KW-0804">Transcription</keyword>
<dbReference type="SUPFAM" id="SSF51182">
    <property type="entry name" value="RmlC-like cupins"/>
    <property type="match status" value="1"/>
</dbReference>
<dbReference type="PANTHER" id="PTHR11019">
    <property type="entry name" value="HTH-TYPE TRANSCRIPTIONAL REGULATOR NIMR"/>
    <property type="match status" value="1"/>
</dbReference>
<evidence type="ECO:0000256" key="6">
    <source>
        <dbReference type="ARBA" id="ARBA00079449"/>
    </source>
</evidence>
<dbReference type="InterPro" id="IPR018062">
    <property type="entry name" value="HTH_AraC-typ_CS"/>
</dbReference>
<dbReference type="GO" id="GO:0043565">
    <property type="term" value="F:sequence-specific DNA binding"/>
    <property type="evidence" value="ECO:0007669"/>
    <property type="project" value="InterPro"/>
</dbReference>
<evidence type="ECO:0000256" key="3">
    <source>
        <dbReference type="ARBA" id="ARBA00023125"/>
    </source>
</evidence>
<reference evidence="8 9" key="1">
    <citation type="submission" date="2018-11" db="EMBL/GenBank/DDBJ databases">
        <title>Whole genome sequence of Streptomyces paromomycinus NBRC 15454(T).</title>
        <authorList>
            <person name="Komaki H."/>
            <person name="Tamura T."/>
        </authorList>
    </citation>
    <scope>NUCLEOTIDE SEQUENCE [LARGE SCALE GENOMIC DNA]</scope>
    <source>
        <strain evidence="8 9">NBRC 15454</strain>
    </source>
</reference>
<dbReference type="EMBL" id="BHZD01000001">
    <property type="protein sequence ID" value="GCD40965.1"/>
    <property type="molecule type" value="Genomic_DNA"/>
</dbReference>
<dbReference type="PANTHER" id="PTHR11019:SF199">
    <property type="entry name" value="HTH-TYPE TRANSCRIPTIONAL REGULATOR NIMR"/>
    <property type="match status" value="1"/>
</dbReference>
<evidence type="ECO:0000313" key="8">
    <source>
        <dbReference type="EMBL" id="GCD40965.1"/>
    </source>
</evidence>
<dbReference type="PROSITE" id="PS01124">
    <property type="entry name" value="HTH_ARAC_FAMILY_2"/>
    <property type="match status" value="1"/>
</dbReference>
<dbReference type="PROSITE" id="PS00041">
    <property type="entry name" value="HTH_ARAC_FAMILY_1"/>
    <property type="match status" value="1"/>
</dbReference>
<sequence length="270" mass="28774">MLGSAEDVHHEVGGHVLSRYGHLVPGNGTPEAAVVVGTFVVADGQWYGRHWHTTHQLAWAEKGVIAVRARGSTWVLPPTMALWIPAGVEHATGATGPVEGHSLYYVPDRCPVRWTAPTVVGVSPLLRELIGYLADDSLSACAREHAEAVVLDQLRPVSVATVLAPLPRDDRARRVAHALRRCPADDRTLAEWGAEVGASARTLARAFAAETGMPFGQWRTRTRLQSAMPLLAGGATVAAVACRVGYASPSAFVAAFRRVVGVPPGTYFSP</sequence>
<dbReference type="Gene3D" id="1.10.10.60">
    <property type="entry name" value="Homeodomain-like"/>
    <property type="match status" value="1"/>
</dbReference>
<dbReference type="Pfam" id="PF12833">
    <property type="entry name" value="HTH_18"/>
    <property type="match status" value="1"/>
</dbReference>
<gene>
    <name evidence="8" type="ORF">GKJPGBOP_00618</name>
</gene>
<keyword evidence="9" id="KW-1185">Reference proteome</keyword>
<dbReference type="CDD" id="cd06124">
    <property type="entry name" value="cupin_NimR-like_N"/>
    <property type="match status" value="1"/>
</dbReference>
<evidence type="ECO:0000256" key="2">
    <source>
        <dbReference type="ARBA" id="ARBA00023015"/>
    </source>
</evidence>
<dbReference type="InterPro" id="IPR014710">
    <property type="entry name" value="RmlC-like_jellyroll"/>
</dbReference>
<evidence type="ECO:0000256" key="5">
    <source>
        <dbReference type="ARBA" id="ARBA00074140"/>
    </source>
</evidence>
<evidence type="ECO:0000313" key="9">
    <source>
        <dbReference type="Proteomes" id="UP000286746"/>
    </source>
</evidence>